<dbReference type="RefSeq" id="WP_148593781.1">
    <property type="nucleotide sequence ID" value="NZ_CP042997.1"/>
</dbReference>
<dbReference type="InterPro" id="IPR011042">
    <property type="entry name" value="6-blade_b-propeller_TolB-like"/>
</dbReference>
<feature type="chain" id="PRO_5022719264" evidence="5">
    <location>
        <begin position="27"/>
        <end position="1017"/>
    </location>
</feature>
<dbReference type="Pfam" id="PF13646">
    <property type="entry name" value="HEAT_2"/>
    <property type="match status" value="1"/>
</dbReference>
<dbReference type="NCBIfam" id="TIGR02604">
    <property type="entry name" value="Piru_Ver_Nterm"/>
    <property type="match status" value="1"/>
</dbReference>
<gene>
    <name evidence="7" type="ORF">OJF2_23030</name>
</gene>
<organism evidence="7 8">
    <name type="scientific">Aquisphaera giovannonii</name>
    <dbReference type="NCBI Taxonomy" id="406548"/>
    <lineage>
        <taxon>Bacteria</taxon>
        <taxon>Pseudomonadati</taxon>
        <taxon>Planctomycetota</taxon>
        <taxon>Planctomycetia</taxon>
        <taxon>Isosphaerales</taxon>
        <taxon>Isosphaeraceae</taxon>
        <taxon>Aquisphaera</taxon>
    </lineage>
</organism>
<keyword evidence="2 4" id="KW-0479">Metal-binding</keyword>
<accession>A0A5B9W0N1</accession>
<evidence type="ECO:0000256" key="3">
    <source>
        <dbReference type="ARBA" id="ARBA00023004"/>
    </source>
</evidence>
<name>A0A5B9W0N1_9BACT</name>
<evidence type="ECO:0000256" key="1">
    <source>
        <dbReference type="ARBA" id="ARBA00022617"/>
    </source>
</evidence>
<dbReference type="AlphaFoldDB" id="A0A5B9W0N1"/>
<dbReference type="Proteomes" id="UP000324233">
    <property type="component" value="Chromosome"/>
</dbReference>
<dbReference type="PANTHER" id="PTHR33546">
    <property type="entry name" value="LARGE, MULTIFUNCTIONAL SECRETED PROTEIN-RELATED"/>
    <property type="match status" value="1"/>
</dbReference>
<dbReference type="InterPro" id="IPR009056">
    <property type="entry name" value="Cyt_c-like_dom"/>
</dbReference>
<sequence precursor="true">MRSWHSPARAAVLSLAAAWTTATALAQKPAPVEDVSSFPHRSPDEERKALHVPPGFEVQLVAAEPDIHKPLNLAFDDRGRLWITDTVEYPYPVKPGAKGRDTVKILSDFGPDGRARSISTFADGLNIPIGLLPLPSTTAALVHNIPDIYLMRDTDGDGRADSRDVLYGIFGHRDTHGMTNAFTWGIDGWVYACHGYANDSRVQGKDRKPIAMNSGNTYRMRPDGSHAEYVTHGQVNPFGLAFDPLGNLYSADCHSRPVYQLLRGAWYPSFGKPHDGLGFGPEMVDYDHGSTGIGGISYYAAEQFPEAYRGTVFVGNVVTNRINHDRIEWHGSTPKGIEQPDFVWSEDNWFRPVDIELGPDGALYVADFYNRIIGHYEVPLTHPGRDRTSGRVWRIVYKGGGQPAASAWKDWTKAAVAELVSALKDPNLAVRVSATNQLVERGGDEAASVLAGVLTGSAAGPVRSHALWALQRLGRLDDEQLSRTCRDERDRDLRVHTMKVSAERPELSAKLRGQVVARLKDSDAFVRRAAAEALGSHPDPAQIRPLLDLLQATTREDSHLLHVVRMALRDQLKERDSWKALASTRLTDRDRRCLADVSVGVHAEEAATFLMSYVRNNPVDSADLRRFGHHIARYGDADAVASIAAFAKELKGPPKERLELFQEIQQGADERTTPIDPGVRGLAAAVCRGWLDSKRDDQIGLAVQAARDFPLPELIPDLSRLAAGETAEAVRSEALHAIAAIDPRMALPLLRDLTVGSGSPIAVREAAAVALANLDRPEAQKAVLDALATAPEQLQSTIAAALARRSEGAASLLQTIESGKASPRILQERRVVIGLENAGIPELGKRIATLLKGLPPADQKLKDLFDRRRSAYASKPHDASRGARVFEKNCGICHQIEGKGARVGPQLDGIGSRGLDRLMEDILDPNRNVDQSFRVTNLALENGRVVSGLLLREEGEILILADAQGKEVRVPRSNVEERSTAQISPMPANMAEQIPEDDFRDLLDFLLRHREDKAPKP</sequence>
<dbReference type="SUPFAM" id="SSF46626">
    <property type="entry name" value="Cytochrome c"/>
    <property type="match status" value="1"/>
</dbReference>
<dbReference type="InterPro" id="IPR011989">
    <property type="entry name" value="ARM-like"/>
</dbReference>
<dbReference type="PROSITE" id="PS51007">
    <property type="entry name" value="CYTC"/>
    <property type="match status" value="1"/>
</dbReference>
<evidence type="ECO:0000256" key="4">
    <source>
        <dbReference type="PROSITE-ProRule" id="PRU00433"/>
    </source>
</evidence>
<evidence type="ECO:0000259" key="6">
    <source>
        <dbReference type="PROSITE" id="PS51007"/>
    </source>
</evidence>
<dbReference type="Gene3D" id="2.120.10.30">
    <property type="entry name" value="TolB, C-terminal domain"/>
    <property type="match status" value="1"/>
</dbReference>
<dbReference type="PANTHER" id="PTHR33546:SF1">
    <property type="entry name" value="LARGE, MULTIFUNCTIONAL SECRETED PROTEIN"/>
    <property type="match status" value="1"/>
</dbReference>
<dbReference type="Gene3D" id="1.25.10.10">
    <property type="entry name" value="Leucine-rich Repeat Variant"/>
    <property type="match status" value="3"/>
</dbReference>
<evidence type="ECO:0000313" key="7">
    <source>
        <dbReference type="EMBL" id="QEH33774.1"/>
    </source>
</evidence>
<dbReference type="GO" id="GO:0009055">
    <property type="term" value="F:electron transfer activity"/>
    <property type="evidence" value="ECO:0007669"/>
    <property type="project" value="InterPro"/>
</dbReference>
<dbReference type="InterPro" id="IPR016024">
    <property type="entry name" value="ARM-type_fold"/>
</dbReference>
<keyword evidence="8" id="KW-1185">Reference proteome</keyword>
<keyword evidence="5" id="KW-0732">Signal</keyword>
<evidence type="ECO:0000256" key="5">
    <source>
        <dbReference type="SAM" id="SignalP"/>
    </source>
</evidence>
<dbReference type="Pfam" id="PF23500">
    <property type="entry name" value="DUF7133"/>
    <property type="match status" value="1"/>
</dbReference>
<dbReference type="GO" id="GO:0046872">
    <property type="term" value="F:metal ion binding"/>
    <property type="evidence" value="ECO:0007669"/>
    <property type="project" value="UniProtKB-KW"/>
</dbReference>
<dbReference type="KEGG" id="agv:OJF2_23030"/>
<dbReference type="EMBL" id="CP042997">
    <property type="protein sequence ID" value="QEH33774.1"/>
    <property type="molecule type" value="Genomic_DNA"/>
</dbReference>
<dbReference type="InterPro" id="IPR011041">
    <property type="entry name" value="Quinoprot_gluc/sorb_DH_b-prop"/>
</dbReference>
<feature type="domain" description="Cytochrome c" evidence="6">
    <location>
        <begin position="877"/>
        <end position="1010"/>
    </location>
</feature>
<dbReference type="InterPro" id="IPR013428">
    <property type="entry name" value="Membrane-bound_put_N"/>
</dbReference>
<dbReference type="SMART" id="SM00567">
    <property type="entry name" value="EZ_HEAT"/>
    <property type="match status" value="4"/>
</dbReference>
<dbReference type="NCBIfam" id="TIGR02603">
    <property type="entry name" value="CxxCH_TIGR02603"/>
    <property type="match status" value="1"/>
</dbReference>
<dbReference type="Pfam" id="PF00034">
    <property type="entry name" value="Cytochrom_C"/>
    <property type="match status" value="1"/>
</dbReference>
<reference evidence="7 8" key="1">
    <citation type="submission" date="2019-08" db="EMBL/GenBank/DDBJ databases">
        <title>Deep-cultivation of Planctomycetes and their phenomic and genomic characterization uncovers novel biology.</title>
        <authorList>
            <person name="Wiegand S."/>
            <person name="Jogler M."/>
            <person name="Boedeker C."/>
            <person name="Pinto D."/>
            <person name="Vollmers J."/>
            <person name="Rivas-Marin E."/>
            <person name="Kohn T."/>
            <person name="Peeters S.H."/>
            <person name="Heuer A."/>
            <person name="Rast P."/>
            <person name="Oberbeckmann S."/>
            <person name="Bunk B."/>
            <person name="Jeske O."/>
            <person name="Meyerdierks A."/>
            <person name="Storesund J.E."/>
            <person name="Kallscheuer N."/>
            <person name="Luecker S."/>
            <person name="Lage O.M."/>
            <person name="Pohl T."/>
            <person name="Merkel B.J."/>
            <person name="Hornburger P."/>
            <person name="Mueller R.-W."/>
            <person name="Bruemmer F."/>
            <person name="Labrenz M."/>
            <person name="Spormann A.M."/>
            <person name="Op den Camp H."/>
            <person name="Overmann J."/>
            <person name="Amann R."/>
            <person name="Jetten M.S.M."/>
            <person name="Mascher T."/>
            <person name="Medema M.H."/>
            <person name="Devos D.P."/>
            <person name="Kaster A.-K."/>
            <person name="Ovreas L."/>
            <person name="Rohde M."/>
            <person name="Galperin M.Y."/>
            <person name="Jogler C."/>
        </authorList>
    </citation>
    <scope>NUCLEOTIDE SEQUENCE [LARGE SCALE GENOMIC DNA]</scope>
    <source>
        <strain evidence="7 8">OJF2</strain>
    </source>
</reference>
<dbReference type="InterPro" id="IPR036909">
    <property type="entry name" value="Cyt_c-like_dom_sf"/>
</dbReference>
<keyword evidence="1 4" id="KW-0349">Heme</keyword>
<evidence type="ECO:0000256" key="2">
    <source>
        <dbReference type="ARBA" id="ARBA00022723"/>
    </source>
</evidence>
<dbReference type="GO" id="GO:0020037">
    <property type="term" value="F:heme binding"/>
    <property type="evidence" value="ECO:0007669"/>
    <property type="project" value="InterPro"/>
</dbReference>
<dbReference type="SUPFAM" id="SSF48371">
    <property type="entry name" value="ARM repeat"/>
    <property type="match status" value="2"/>
</dbReference>
<dbReference type="InterPro" id="IPR013427">
    <property type="entry name" value="Haem-bd_dom_put"/>
</dbReference>
<dbReference type="OrthoDB" id="221643at2"/>
<dbReference type="InterPro" id="IPR055557">
    <property type="entry name" value="DUF7133"/>
</dbReference>
<protein>
    <submittedName>
        <fullName evidence="7">Cytochrome c</fullName>
    </submittedName>
</protein>
<keyword evidence="3 4" id="KW-0408">Iron</keyword>
<evidence type="ECO:0000313" key="8">
    <source>
        <dbReference type="Proteomes" id="UP000324233"/>
    </source>
</evidence>
<dbReference type="SUPFAM" id="SSF50952">
    <property type="entry name" value="Soluble quinoprotein glucose dehydrogenase"/>
    <property type="match status" value="1"/>
</dbReference>
<proteinExistence type="predicted"/>
<dbReference type="Gene3D" id="1.10.760.10">
    <property type="entry name" value="Cytochrome c-like domain"/>
    <property type="match status" value="1"/>
</dbReference>
<feature type="signal peptide" evidence="5">
    <location>
        <begin position="1"/>
        <end position="26"/>
    </location>
</feature>
<dbReference type="InterPro" id="IPR004155">
    <property type="entry name" value="PBS_lyase_HEAT"/>
</dbReference>